<sequence length="217" mass="24482">MDTLISRYPPGYIEILGSVSVQLIYIAFGLVVERFRPAYKSSTTPKMLIQSLRNHIVATLMHVAYVFLRGGRSVLTRTFTPPYSLPTPGELLIDLVLALTMRDAVFWAIHRLWHAPGIYRFVHAKHHEVRRPGDHHILTISYMTVTDFVFLYGLPVVGVAKVLEMNILTTLIYSFVSAAGEQVKLVWGDEAHDKHHLSGKGNYGVYGVMDWVFGTAK</sequence>
<dbReference type="Pfam" id="PF04116">
    <property type="entry name" value="FA_hydroxylase"/>
    <property type="match status" value="1"/>
</dbReference>
<dbReference type="InterPro" id="IPR006694">
    <property type="entry name" value="Fatty_acid_hydroxylase"/>
</dbReference>
<keyword evidence="8" id="KW-1185">Reference proteome</keyword>
<accession>A0AA40C5I6</accession>
<protein>
    <submittedName>
        <fullName evidence="7">Fatty acid hydroxylase superfamily protein</fullName>
    </submittedName>
</protein>
<comment type="caution">
    <text evidence="7">The sequence shown here is derived from an EMBL/GenBank/DDBJ whole genome shotgun (WGS) entry which is preliminary data.</text>
</comment>
<evidence type="ECO:0000313" key="7">
    <source>
        <dbReference type="EMBL" id="KAK0625912.1"/>
    </source>
</evidence>
<organism evidence="7 8">
    <name type="scientific">Immersiella caudata</name>
    <dbReference type="NCBI Taxonomy" id="314043"/>
    <lineage>
        <taxon>Eukaryota</taxon>
        <taxon>Fungi</taxon>
        <taxon>Dikarya</taxon>
        <taxon>Ascomycota</taxon>
        <taxon>Pezizomycotina</taxon>
        <taxon>Sordariomycetes</taxon>
        <taxon>Sordariomycetidae</taxon>
        <taxon>Sordariales</taxon>
        <taxon>Lasiosphaeriaceae</taxon>
        <taxon>Immersiella</taxon>
    </lineage>
</organism>
<dbReference type="AlphaFoldDB" id="A0AA40C5I6"/>
<dbReference type="GO" id="GO:0016491">
    <property type="term" value="F:oxidoreductase activity"/>
    <property type="evidence" value="ECO:0007669"/>
    <property type="project" value="InterPro"/>
</dbReference>
<dbReference type="PANTHER" id="PTHR11863">
    <property type="entry name" value="STEROL DESATURASE"/>
    <property type="match status" value="1"/>
</dbReference>
<proteinExistence type="predicted"/>
<reference evidence="7" key="1">
    <citation type="submission" date="2023-06" db="EMBL/GenBank/DDBJ databases">
        <title>Genome-scale phylogeny and comparative genomics of the fungal order Sordariales.</title>
        <authorList>
            <consortium name="Lawrence Berkeley National Laboratory"/>
            <person name="Hensen N."/>
            <person name="Bonometti L."/>
            <person name="Westerberg I."/>
            <person name="Brannstrom I.O."/>
            <person name="Guillou S."/>
            <person name="Cros-Aarteil S."/>
            <person name="Calhoun S."/>
            <person name="Haridas S."/>
            <person name="Kuo A."/>
            <person name="Mondo S."/>
            <person name="Pangilinan J."/>
            <person name="Riley R."/>
            <person name="Labutti K."/>
            <person name="Andreopoulos B."/>
            <person name="Lipzen A."/>
            <person name="Chen C."/>
            <person name="Yanf M."/>
            <person name="Daum C."/>
            <person name="Ng V."/>
            <person name="Clum A."/>
            <person name="Steindorff A."/>
            <person name="Ohm R."/>
            <person name="Martin F."/>
            <person name="Silar P."/>
            <person name="Natvig D."/>
            <person name="Lalanne C."/>
            <person name="Gautier V."/>
            <person name="Ament-Velasquez S.L."/>
            <person name="Kruys A."/>
            <person name="Hutchinson M.I."/>
            <person name="Powell A.J."/>
            <person name="Barry K."/>
            <person name="Miller A.N."/>
            <person name="Grigoriev I.V."/>
            <person name="Debuchy R."/>
            <person name="Gladieux P."/>
            <person name="Thoren M.H."/>
            <person name="Johannesson H."/>
        </authorList>
    </citation>
    <scope>NUCLEOTIDE SEQUENCE</scope>
    <source>
        <strain evidence="7">CBS 606.72</strain>
    </source>
</reference>
<keyword evidence="2 5" id="KW-0812">Transmembrane</keyword>
<dbReference type="InterPro" id="IPR050307">
    <property type="entry name" value="Sterol_Desaturase_Related"/>
</dbReference>
<dbReference type="EMBL" id="JAULSU010000002">
    <property type="protein sequence ID" value="KAK0625912.1"/>
    <property type="molecule type" value="Genomic_DNA"/>
</dbReference>
<evidence type="ECO:0000256" key="1">
    <source>
        <dbReference type="ARBA" id="ARBA00004370"/>
    </source>
</evidence>
<evidence type="ECO:0000256" key="5">
    <source>
        <dbReference type="SAM" id="Phobius"/>
    </source>
</evidence>
<feature type="domain" description="Fatty acid hydroxylase" evidence="6">
    <location>
        <begin position="96"/>
        <end position="215"/>
    </location>
</feature>
<evidence type="ECO:0000256" key="4">
    <source>
        <dbReference type="ARBA" id="ARBA00023136"/>
    </source>
</evidence>
<dbReference type="Proteomes" id="UP001175000">
    <property type="component" value="Unassembled WGS sequence"/>
</dbReference>
<dbReference type="GO" id="GO:0008610">
    <property type="term" value="P:lipid biosynthetic process"/>
    <property type="evidence" value="ECO:0007669"/>
    <property type="project" value="InterPro"/>
</dbReference>
<evidence type="ECO:0000256" key="2">
    <source>
        <dbReference type="ARBA" id="ARBA00022692"/>
    </source>
</evidence>
<gene>
    <name evidence="7" type="ORF">B0T14DRAFT_508757</name>
</gene>
<name>A0AA40C5I6_9PEZI</name>
<evidence type="ECO:0000313" key="8">
    <source>
        <dbReference type="Proteomes" id="UP001175000"/>
    </source>
</evidence>
<keyword evidence="4 5" id="KW-0472">Membrane</keyword>
<evidence type="ECO:0000259" key="6">
    <source>
        <dbReference type="Pfam" id="PF04116"/>
    </source>
</evidence>
<feature type="transmembrane region" description="Helical" evidence="5">
    <location>
        <begin position="12"/>
        <end position="32"/>
    </location>
</feature>
<comment type="subcellular location">
    <subcellularLocation>
        <location evidence="1">Membrane</location>
    </subcellularLocation>
</comment>
<evidence type="ECO:0000256" key="3">
    <source>
        <dbReference type="ARBA" id="ARBA00022989"/>
    </source>
</evidence>
<dbReference type="GO" id="GO:0005506">
    <property type="term" value="F:iron ion binding"/>
    <property type="evidence" value="ECO:0007669"/>
    <property type="project" value="InterPro"/>
</dbReference>
<dbReference type="GO" id="GO:0016020">
    <property type="term" value="C:membrane"/>
    <property type="evidence" value="ECO:0007669"/>
    <property type="project" value="UniProtKB-SubCell"/>
</dbReference>
<keyword evidence="3 5" id="KW-1133">Transmembrane helix</keyword>